<dbReference type="EMBL" id="JBEPSM010000001">
    <property type="protein sequence ID" value="MET4633100.1"/>
    <property type="molecule type" value="Genomic_DNA"/>
</dbReference>
<dbReference type="PANTHER" id="PTHR12526:SF600">
    <property type="entry name" value="GLYCOSYL TRANSFERASE GROUP 1"/>
    <property type="match status" value="1"/>
</dbReference>
<keyword evidence="3" id="KW-1185">Reference proteome</keyword>
<dbReference type="SUPFAM" id="SSF53756">
    <property type="entry name" value="UDP-Glycosyltransferase/glycogen phosphorylase"/>
    <property type="match status" value="1"/>
</dbReference>
<evidence type="ECO:0000313" key="3">
    <source>
        <dbReference type="Proteomes" id="UP001549321"/>
    </source>
</evidence>
<sequence length="387" mass="41569">MMQCLFLTAHPAFPAVTGADLRNWQNASAAAQLGEVRLVSVIAGSEGVTDVARVTTSHLGSDAEALYRLPPGSASIDLAIDPRRIEALERVVQEFRPDLIVVEHLGLHPFLPMLRQCGARLVLDLHNVESDLAGQIRQKRDWFGAKRRREQRMIAALEAQVVASVDAVWVCSGEDAARLGKRGLGPVSIVPNGLPRAGAAPRRLPSEPDAAGPELLFIGHLGYTPNVVACRSLARRILPRVLRSLAQAHVTLAGRNPARKVRRLASGSVQIVANPDDLAPLLRGAHMTVVPLRSGGGTRFKIIEAMAWGVPVVATPLAAEGLGLRHGHDILLAESDSGLADLITALWQDPARRSALRTQAHATAWDRFGPERIDQAVLAAIEAVPTR</sequence>
<evidence type="ECO:0000313" key="2">
    <source>
        <dbReference type="EMBL" id="MET4633100.1"/>
    </source>
</evidence>
<accession>A0ABV2QXH1</accession>
<proteinExistence type="predicted"/>
<feature type="domain" description="Glycosyltransferase subfamily 4-like N-terminal" evidence="1">
    <location>
        <begin position="56"/>
        <end position="193"/>
    </location>
</feature>
<gene>
    <name evidence="2" type="ORF">ABIE08_001013</name>
</gene>
<reference evidence="2 3" key="1">
    <citation type="submission" date="2024-06" db="EMBL/GenBank/DDBJ databases">
        <title>Sorghum-associated microbial communities from plants grown in Nebraska, USA.</title>
        <authorList>
            <person name="Schachtman D."/>
        </authorList>
    </citation>
    <scope>NUCLEOTIDE SEQUENCE [LARGE SCALE GENOMIC DNA]</scope>
    <source>
        <strain evidence="2 3">3207</strain>
    </source>
</reference>
<organism evidence="2 3">
    <name type="scientific">Kaistia defluvii</name>
    <dbReference type="NCBI Taxonomy" id="410841"/>
    <lineage>
        <taxon>Bacteria</taxon>
        <taxon>Pseudomonadati</taxon>
        <taxon>Pseudomonadota</taxon>
        <taxon>Alphaproteobacteria</taxon>
        <taxon>Hyphomicrobiales</taxon>
        <taxon>Kaistiaceae</taxon>
        <taxon>Kaistia</taxon>
    </lineage>
</organism>
<dbReference type="Gene3D" id="3.40.50.2000">
    <property type="entry name" value="Glycogen Phosphorylase B"/>
    <property type="match status" value="2"/>
</dbReference>
<dbReference type="Proteomes" id="UP001549321">
    <property type="component" value="Unassembled WGS sequence"/>
</dbReference>
<dbReference type="InterPro" id="IPR028098">
    <property type="entry name" value="Glyco_trans_4-like_N"/>
</dbReference>
<dbReference type="PANTHER" id="PTHR12526">
    <property type="entry name" value="GLYCOSYLTRANSFERASE"/>
    <property type="match status" value="1"/>
</dbReference>
<comment type="caution">
    <text evidence="2">The sequence shown here is derived from an EMBL/GenBank/DDBJ whole genome shotgun (WGS) entry which is preliminary data.</text>
</comment>
<dbReference type="Pfam" id="PF13579">
    <property type="entry name" value="Glyco_trans_4_4"/>
    <property type="match status" value="1"/>
</dbReference>
<evidence type="ECO:0000259" key="1">
    <source>
        <dbReference type="Pfam" id="PF13579"/>
    </source>
</evidence>
<protein>
    <submittedName>
        <fullName evidence="2">Glycosyltransferase involved in cell wall biosynthesis</fullName>
    </submittedName>
</protein>
<dbReference type="CDD" id="cd03801">
    <property type="entry name" value="GT4_PimA-like"/>
    <property type="match status" value="1"/>
</dbReference>
<dbReference type="Pfam" id="PF13692">
    <property type="entry name" value="Glyco_trans_1_4"/>
    <property type="match status" value="1"/>
</dbReference>
<name>A0ABV2QXH1_9HYPH</name>